<name>A0ABT5VLB6_9BACI</name>
<dbReference type="EMBL" id="JAOTPO010000014">
    <property type="protein sequence ID" value="MDE5415258.1"/>
    <property type="molecule type" value="Genomic_DNA"/>
</dbReference>
<organism evidence="1 2">
    <name type="scientific">Alkalihalobacterium chitinilyticum</name>
    <dbReference type="NCBI Taxonomy" id="2980103"/>
    <lineage>
        <taxon>Bacteria</taxon>
        <taxon>Bacillati</taxon>
        <taxon>Bacillota</taxon>
        <taxon>Bacilli</taxon>
        <taxon>Bacillales</taxon>
        <taxon>Bacillaceae</taxon>
        <taxon>Alkalihalobacterium</taxon>
    </lineage>
</organism>
<accession>A0ABT5VLB6</accession>
<keyword evidence="2" id="KW-1185">Reference proteome</keyword>
<dbReference type="RefSeq" id="WP_275119863.1">
    <property type="nucleotide sequence ID" value="NZ_JAOTPO010000014.1"/>
</dbReference>
<protein>
    <submittedName>
        <fullName evidence="1">Uncharacterized protein</fullName>
    </submittedName>
</protein>
<gene>
    <name evidence="1" type="ORF">N7Z68_18015</name>
</gene>
<evidence type="ECO:0000313" key="2">
    <source>
        <dbReference type="Proteomes" id="UP001148125"/>
    </source>
</evidence>
<sequence>MRSRDKIIVLVIIIFTISYTGKGYAEENNVSLDVFLSGNGSYDGIFQYQMVRTYTNKTNEIQVFSESFQLGVNDNLNVGFVQLVNLADELTFENLGNGSYQISGRLQPKEAASITIYKQTDGFKSRWQLDSDYIR</sequence>
<dbReference type="Proteomes" id="UP001148125">
    <property type="component" value="Unassembled WGS sequence"/>
</dbReference>
<proteinExistence type="predicted"/>
<evidence type="ECO:0000313" key="1">
    <source>
        <dbReference type="EMBL" id="MDE5415258.1"/>
    </source>
</evidence>
<reference evidence="1" key="1">
    <citation type="submission" date="2024-05" db="EMBL/GenBank/DDBJ databases">
        <title>Alkalihalobacillus sp. strain MEB203 novel alkaliphilic bacterium from Lonar Lake, India.</title>
        <authorList>
            <person name="Joshi A."/>
            <person name="Thite S."/>
            <person name="Mengade P."/>
        </authorList>
    </citation>
    <scope>NUCLEOTIDE SEQUENCE</scope>
    <source>
        <strain evidence="1">MEB 203</strain>
    </source>
</reference>
<comment type="caution">
    <text evidence="1">The sequence shown here is derived from an EMBL/GenBank/DDBJ whole genome shotgun (WGS) entry which is preliminary data.</text>
</comment>